<protein>
    <submittedName>
        <fullName evidence="2">Uncharacterized protein</fullName>
    </submittedName>
</protein>
<evidence type="ECO:0000313" key="3">
    <source>
        <dbReference type="Proteomes" id="UP001501094"/>
    </source>
</evidence>
<dbReference type="NCBIfam" id="NF041635">
    <property type="entry name" value="STM3941_fam"/>
    <property type="match status" value="1"/>
</dbReference>
<gene>
    <name evidence="2" type="ORF">GCM10009751_06320</name>
</gene>
<accession>A0ABN2N4U2</accession>
<name>A0ABN2N4U2_9MICO</name>
<dbReference type="Proteomes" id="UP001501094">
    <property type="component" value="Unassembled WGS sequence"/>
</dbReference>
<keyword evidence="1" id="KW-0472">Membrane</keyword>
<dbReference type="RefSeq" id="WP_344099413.1">
    <property type="nucleotide sequence ID" value="NZ_BAAANL010000001.1"/>
</dbReference>
<dbReference type="EMBL" id="BAAANL010000001">
    <property type="protein sequence ID" value="GAA1852474.1"/>
    <property type="molecule type" value="Genomic_DNA"/>
</dbReference>
<proteinExistence type="predicted"/>
<sequence length="192" mass="19814">MSEATAHETTRTTAGAPEDVVRFYPSRGHAAVLAVAALILAVVCGAADVVGFNAVQTDPSTLALVVTGAGAVGAVMALGAAFIALRRMLVARWPVLIVDDEGFTDWLPNLGSERVEWSEVTGIRDAHVAGRPVVAVDVVDPAAVIARQRGPLRRVAATTNARLAGTPVILKPGSIDATSEQIKAALAEHVPA</sequence>
<evidence type="ECO:0000313" key="2">
    <source>
        <dbReference type="EMBL" id="GAA1852474.1"/>
    </source>
</evidence>
<keyword evidence="3" id="KW-1185">Reference proteome</keyword>
<organism evidence="2 3">
    <name type="scientific">Myceligenerans crystallogenes</name>
    <dbReference type="NCBI Taxonomy" id="316335"/>
    <lineage>
        <taxon>Bacteria</taxon>
        <taxon>Bacillati</taxon>
        <taxon>Actinomycetota</taxon>
        <taxon>Actinomycetes</taxon>
        <taxon>Micrococcales</taxon>
        <taxon>Promicromonosporaceae</taxon>
        <taxon>Myceligenerans</taxon>
    </lineage>
</organism>
<keyword evidence="1" id="KW-1133">Transmembrane helix</keyword>
<dbReference type="InterPro" id="IPR048136">
    <property type="entry name" value="STM3941-like"/>
</dbReference>
<feature type="transmembrane region" description="Helical" evidence="1">
    <location>
        <begin position="31"/>
        <end position="55"/>
    </location>
</feature>
<reference evidence="2 3" key="1">
    <citation type="journal article" date="2019" name="Int. J. Syst. Evol. Microbiol.">
        <title>The Global Catalogue of Microorganisms (GCM) 10K type strain sequencing project: providing services to taxonomists for standard genome sequencing and annotation.</title>
        <authorList>
            <consortium name="The Broad Institute Genomics Platform"/>
            <consortium name="The Broad Institute Genome Sequencing Center for Infectious Disease"/>
            <person name="Wu L."/>
            <person name="Ma J."/>
        </authorList>
    </citation>
    <scope>NUCLEOTIDE SEQUENCE [LARGE SCALE GENOMIC DNA]</scope>
    <source>
        <strain evidence="2 3">JCM 14326</strain>
    </source>
</reference>
<feature type="transmembrane region" description="Helical" evidence="1">
    <location>
        <begin position="61"/>
        <end position="85"/>
    </location>
</feature>
<comment type="caution">
    <text evidence="2">The sequence shown here is derived from an EMBL/GenBank/DDBJ whole genome shotgun (WGS) entry which is preliminary data.</text>
</comment>
<keyword evidence="1" id="KW-0812">Transmembrane</keyword>
<evidence type="ECO:0000256" key="1">
    <source>
        <dbReference type="SAM" id="Phobius"/>
    </source>
</evidence>